<proteinExistence type="predicted"/>
<dbReference type="SUPFAM" id="SSF55874">
    <property type="entry name" value="ATPase domain of HSP90 chaperone/DNA topoisomerase II/histidine kinase"/>
    <property type="match status" value="1"/>
</dbReference>
<evidence type="ECO:0000256" key="2">
    <source>
        <dbReference type="ARBA" id="ARBA00004236"/>
    </source>
</evidence>
<evidence type="ECO:0000259" key="9">
    <source>
        <dbReference type="PROSITE" id="PS50109"/>
    </source>
</evidence>
<dbReference type="PRINTS" id="PR00344">
    <property type="entry name" value="BCTRLSENSOR"/>
</dbReference>
<evidence type="ECO:0000256" key="1">
    <source>
        <dbReference type="ARBA" id="ARBA00000085"/>
    </source>
</evidence>
<evidence type="ECO:0000256" key="4">
    <source>
        <dbReference type="ARBA" id="ARBA00022553"/>
    </source>
</evidence>
<dbReference type="InterPro" id="IPR036097">
    <property type="entry name" value="HisK_dim/P_sf"/>
</dbReference>
<name>A0A4Y4BB09_MICMQ</name>
<comment type="subcellular location">
    <subcellularLocation>
        <location evidence="2">Cell membrane</location>
    </subcellularLocation>
</comment>
<organism evidence="10 11">
    <name type="scientific">Microbacterium maritypicum</name>
    <name type="common">Microbacterium liquefaciens</name>
    <dbReference type="NCBI Taxonomy" id="33918"/>
    <lineage>
        <taxon>Bacteria</taxon>
        <taxon>Bacillati</taxon>
        <taxon>Actinomycetota</taxon>
        <taxon>Actinomycetes</taxon>
        <taxon>Micrococcales</taxon>
        <taxon>Microbacteriaceae</taxon>
        <taxon>Microbacterium</taxon>
    </lineage>
</organism>
<dbReference type="PANTHER" id="PTHR43711:SF1">
    <property type="entry name" value="HISTIDINE KINASE 1"/>
    <property type="match status" value="1"/>
</dbReference>
<dbReference type="InterPro" id="IPR003661">
    <property type="entry name" value="HisK_dim/P_dom"/>
</dbReference>
<evidence type="ECO:0000256" key="6">
    <source>
        <dbReference type="ARBA" id="ARBA00022777"/>
    </source>
</evidence>
<accession>A0A4Y4BB09</accession>
<feature type="transmembrane region" description="Helical" evidence="8">
    <location>
        <begin position="40"/>
        <end position="63"/>
    </location>
</feature>
<feature type="domain" description="Histidine kinase" evidence="9">
    <location>
        <begin position="99"/>
        <end position="311"/>
    </location>
</feature>
<dbReference type="CDD" id="cd00075">
    <property type="entry name" value="HATPase"/>
    <property type="match status" value="1"/>
</dbReference>
<dbReference type="Gene3D" id="3.30.565.10">
    <property type="entry name" value="Histidine kinase-like ATPase, C-terminal domain"/>
    <property type="match status" value="1"/>
</dbReference>
<keyword evidence="8" id="KW-0812">Transmembrane</keyword>
<sequence>MTDRRGVALGVASVVPVGVCALAAGVMTAAGDQRLLAIDLALPGAVVLAGALVSAVPAIMQVIHGTRRRERARMQKAVADAAAQAAQTEHANHQRFLARLDHELKNPLTAIRATAAAAAAQDGSSLDEWRVVDTQATKLSALVRDLRKLAELETRPLELEMVDLEQVLSEAVAALATQNPAAGARMSLTVTRVPWPVPPLHADLDLLSLAIDNVLSNAAKYSAQGPIEVRLREQDGWAVADVADAGRGIPAGDLPAVFDELARAQNARDVTGSGIGLTLVATVMRHHGGDVSIRSAEGAGTVLTLRLPIRR</sequence>
<evidence type="ECO:0000313" key="10">
    <source>
        <dbReference type="EMBL" id="GEC76370.1"/>
    </source>
</evidence>
<keyword evidence="4" id="KW-0597">Phosphoprotein</keyword>
<evidence type="ECO:0000256" key="8">
    <source>
        <dbReference type="SAM" id="Phobius"/>
    </source>
</evidence>
<dbReference type="SUPFAM" id="SSF47384">
    <property type="entry name" value="Homodimeric domain of signal transducing histidine kinase"/>
    <property type="match status" value="1"/>
</dbReference>
<dbReference type="AlphaFoldDB" id="A0A4Y4BB09"/>
<comment type="caution">
    <text evidence="10">The sequence shown here is derived from an EMBL/GenBank/DDBJ whole genome shotgun (WGS) entry which is preliminary data.</text>
</comment>
<evidence type="ECO:0000313" key="11">
    <source>
        <dbReference type="Proteomes" id="UP000317410"/>
    </source>
</evidence>
<dbReference type="SMART" id="SM00388">
    <property type="entry name" value="HisKA"/>
    <property type="match status" value="1"/>
</dbReference>
<protein>
    <recommendedName>
        <fullName evidence="3">histidine kinase</fullName>
        <ecNumber evidence="3">2.7.13.3</ecNumber>
    </recommendedName>
</protein>
<dbReference type="InterPro" id="IPR050736">
    <property type="entry name" value="Sensor_HK_Regulatory"/>
</dbReference>
<keyword evidence="7" id="KW-0902">Two-component regulatory system</keyword>
<dbReference type="EMBL" id="BJNQ01000018">
    <property type="protein sequence ID" value="GEC76370.1"/>
    <property type="molecule type" value="Genomic_DNA"/>
</dbReference>
<keyword evidence="8" id="KW-1133">Transmembrane helix</keyword>
<feature type="transmembrane region" description="Helical" evidence="8">
    <location>
        <begin position="7"/>
        <end position="28"/>
    </location>
</feature>
<dbReference type="InterPro" id="IPR036890">
    <property type="entry name" value="HATPase_C_sf"/>
</dbReference>
<gene>
    <name evidence="10" type="ORF">MLI01_25150</name>
</gene>
<evidence type="ECO:0000256" key="7">
    <source>
        <dbReference type="ARBA" id="ARBA00023012"/>
    </source>
</evidence>
<dbReference type="Pfam" id="PF02518">
    <property type="entry name" value="HATPase_c"/>
    <property type="match status" value="1"/>
</dbReference>
<keyword evidence="8" id="KW-0472">Membrane</keyword>
<dbReference type="GO" id="GO:0005886">
    <property type="term" value="C:plasma membrane"/>
    <property type="evidence" value="ECO:0007669"/>
    <property type="project" value="UniProtKB-SubCell"/>
</dbReference>
<dbReference type="GO" id="GO:0000155">
    <property type="term" value="F:phosphorelay sensor kinase activity"/>
    <property type="evidence" value="ECO:0007669"/>
    <property type="project" value="InterPro"/>
</dbReference>
<dbReference type="Gene3D" id="1.10.287.130">
    <property type="match status" value="1"/>
</dbReference>
<keyword evidence="6" id="KW-0418">Kinase</keyword>
<dbReference type="Proteomes" id="UP000317410">
    <property type="component" value="Unassembled WGS sequence"/>
</dbReference>
<comment type="catalytic activity">
    <reaction evidence="1">
        <text>ATP + protein L-histidine = ADP + protein N-phospho-L-histidine.</text>
        <dbReference type="EC" id="2.7.13.3"/>
    </reaction>
</comment>
<evidence type="ECO:0000256" key="3">
    <source>
        <dbReference type="ARBA" id="ARBA00012438"/>
    </source>
</evidence>
<dbReference type="SMART" id="SM00387">
    <property type="entry name" value="HATPase_c"/>
    <property type="match status" value="1"/>
</dbReference>
<evidence type="ECO:0000256" key="5">
    <source>
        <dbReference type="ARBA" id="ARBA00022679"/>
    </source>
</evidence>
<dbReference type="RefSeq" id="WP_141387326.1">
    <property type="nucleotide sequence ID" value="NZ_BJNQ01000018.1"/>
</dbReference>
<dbReference type="EC" id="2.7.13.3" evidence="3"/>
<keyword evidence="5" id="KW-0808">Transferase</keyword>
<reference evidence="10 11" key="1">
    <citation type="submission" date="2019-06" db="EMBL/GenBank/DDBJ databases">
        <title>Whole genome shotgun sequence of Microbacterium liquefaciens NBRC 15037.</title>
        <authorList>
            <person name="Hosoyama A."/>
            <person name="Uohara A."/>
            <person name="Ohji S."/>
            <person name="Ichikawa N."/>
        </authorList>
    </citation>
    <scope>NUCLEOTIDE SEQUENCE [LARGE SCALE GENOMIC DNA]</scope>
    <source>
        <strain evidence="10 11">NBRC 15037</strain>
    </source>
</reference>
<dbReference type="PROSITE" id="PS50109">
    <property type="entry name" value="HIS_KIN"/>
    <property type="match status" value="1"/>
</dbReference>
<dbReference type="InterPro" id="IPR004358">
    <property type="entry name" value="Sig_transdc_His_kin-like_C"/>
</dbReference>
<dbReference type="InterPro" id="IPR005467">
    <property type="entry name" value="His_kinase_dom"/>
</dbReference>
<dbReference type="InterPro" id="IPR003594">
    <property type="entry name" value="HATPase_dom"/>
</dbReference>
<dbReference type="Pfam" id="PF00512">
    <property type="entry name" value="HisKA"/>
    <property type="match status" value="1"/>
</dbReference>
<dbReference type="PANTHER" id="PTHR43711">
    <property type="entry name" value="TWO-COMPONENT HISTIDINE KINASE"/>
    <property type="match status" value="1"/>
</dbReference>